<gene>
    <name evidence="4" type="ORF">AcdelDRAFT_0477</name>
</gene>
<dbReference type="Gene3D" id="3.90.550.10">
    <property type="entry name" value="Spore Coat Polysaccharide Biosynthesis Protein SpsA, Chain A"/>
    <property type="match status" value="1"/>
</dbReference>
<dbReference type="PATRIC" id="fig|573060.9.peg.4733"/>
<keyword evidence="5" id="KW-1185">Reference proteome</keyword>
<reference evidence="4 5" key="1">
    <citation type="submission" date="2009-05" db="EMBL/GenBank/DDBJ databases">
        <title>The draft genome of Acidovorax delafieldii 2AN.</title>
        <authorList>
            <consortium name="US DOE Joint Genome Institute (JGI-PGF)"/>
            <person name="Lucas S."/>
            <person name="Copeland A."/>
            <person name="Lapidus A."/>
            <person name="Glavina del Rio T."/>
            <person name="Tice H."/>
            <person name="Bruce D."/>
            <person name="Goodwin L."/>
            <person name="Pitluck S."/>
            <person name="Larimer F."/>
            <person name="Land M.L."/>
            <person name="Hauser L."/>
            <person name="Shelobolina E.S."/>
            <person name="Picardal F."/>
            <person name="Roden E."/>
            <person name="Emerson D."/>
        </authorList>
    </citation>
    <scope>NUCLEOTIDE SEQUENCE [LARGE SCALE GENOMIC DNA]</scope>
    <source>
        <strain evidence="4 5">2AN</strain>
    </source>
</reference>
<dbReference type="SUPFAM" id="SSF53756">
    <property type="entry name" value="UDP-Glycosyltransferase/glycogen phosphorylase"/>
    <property type="match status" value="1"/>
</dbReference>
<dbReference type="GO" id="GO:0016757">
    <property type="term" value="F:glycosyltransferase activity"/>
    <property type="evidence" value="ECO:0007669"/>
    <property type="project" value="InterPro"/>
</dbReference>
<accession>C5T0P7</accession>
<feature type="domain" description="Glycosyltransferase 2-like" evidence="2">
    <location>
        <begin position="391"/>
        <end position="493"/>
    </location>
</feature>
<sequence length="617" mass="68079">MRVLHVGKFYPPYRGGMEVFLADLIQEQRRQGIDAHALVHGDPQPDDPIWVQRVPVQFNLVYAPMAVGFRQALGNAIDRLKPDVLHLHMPNNSALWALTLPGARKVPWVVHWHSDVVVSSIKWSVALGYMLYRPFEQALLERSEQIFATSPPYLEASAALRSWRSKCEVVPLGIELRCTPAAAPPPRALQWHSGTKLRLLSIGRLTYYKGFETLINAVSTLPGVELLVAGEGELREELQALIRSTTPPGMPAAVRLVGAVDDAEKHSLLSACDLFCLASRERTEAFGIVLLEAMQHARPCLVTDLPGSGMPWVVSHARCGLHVPFEDVDAWRSAIARLQHDAPLRERLGKAGQKALHQHFSIGPCERATARHYRSMAPGRNTEPATRGLMVVIAAHNNAADIAPLLQRIRALVNAPVLVVDNRSTDATCHLAEQHGARVLRPLLKMTTWGSLQTGIRHALAQGYASVITIDAEGRYEVEELPALLATGSQADMTVAYFASSNSLPRRAAWQWFRWLTGLGLRDFVSGFRLYNRTAMQVAASAEATLLDYQDIGTLLLMRREGKRIAEVPLAMHTSKIDRSKIFRSWANALRYMAVSSLLSIAHGRCASAATDIAKSG</sequence>
<evidence type="ECO:0000259" key="1">
    <source>
        <dbReference type="Pfam" id="PF00534"/>
    </source>
</evidence>
<name>C5T0P7_ACIDE</name>
<dbReference type="EMBL" id="ACQT01000006">
    <property type="protein sequence ID" value="EER61952.1"/>
    <property type="molecule type" value="Genomic_DNA"/>
</dbReference>
<dbReference type="InterPro" id="IPR001296">
    <property type="entry name" value="Glyco_trans_1"/>
</dbReference>
<feature type="domain" description="Glycosyltransferase subfamily 4-like N-terminal" evidence="3">
    <location>
        <begin position="15"/>
        <end position="173"/>
    </location>
</feature>
<dbReference type="Pfam" id="PF13579">
    <property type="entry name" value="Glyco_trans_4_4"/>
    <property type="match status" value="1"/>
</dbReference>
<dbReference type="Pfam" id="PF00535">
    <property type="entry name" value="Glycos_transf_2"/>
    <property type="match status" value="1"/>
</dbReference>
<dbReference type="PANTHER" id="PTHR45947:SF14">
    <property type="entry name" value="SLL1723 PROTEIN"/>
    <property type="match status" value="1"/>
</dbReference>
<dbReference type="InterPro" id="IPR029044">
    <property type="entry name" value="Nucleotide-diphossugar_trans"/>
</dbReference>
<organism evidence="4 5">
    <name type="scientific">Acidovorax delafieldii 2AN</name>
    <dbReference type="NCBI Taxonomy" id="573060"/>
    <lineage>
        <taxon>Bacteria</taxon>
        <taxon>Pseudomonadati</taxon>
        <taxon>Pseudomonadota</taxon>
        <taxon>Betaproteobacteria</taxon>
        <taxon>Burkholderiales</taxon>
        <taxon>Comamonadaceae</taxon>
        <taxon>Acidovorax</taxon>
    </lineage>
</organism>
<evidence type="ECO:0000259" key="3">
    <source>
        <dbReference type="Pfam" id="PF13579"/>
    </source>
</evidence>
<evidence type="ECO:0000313" key="4">
    <source>
        <dbReference type="EMBL" id="EER61952.1"/>
    </source>
</evidence>
<evidence type="ECO:0000259" key="2">
    <source>
        <dbReference type="Pfam" id="PF00535"/>
    </source>
</evidence>
<dbReference type="Proteomes" id="UP000003856">
    <property type="component" value="Unassembled WGS sequence"/>
</dbReference>
<dbReference type="InterPro" id="IPR028098">
    <property type="entry name" value="Glyco_trans_4-like_N"/>
</dbReference>
<dbReference type="Gene3D" id="3.40.50.2000">
    <property type="entry name" value="Glycogen Phosphorylase B"/>
    <property type="match status" value="2"/>
</dbReference>
<dbReference type="CDD" id="cd04179">
    <property type="entry name" value="DPM_DPG-synthase_like"/>
    <property type="match status" value="1"/>
</dbReference>
<dbReference type="AlphaFoldDB" id="C5T0P7"/>
<feature type="domain" description="Glycosyl transferase family 1" evidence="1">
    <location>
        <begin position="194"/>
        <end position="354"/>
    </location>
</feature>
<keyword evidence="4" id="KW-0808">Transferase</keyword>
<dbReference type="SUPFAM" id="SSF53448">
    <property type="entry name" value="Nucleotide-diphospho-sugar transferases"/>
    <property type="match status" value="1"/>
</dbReference>
<evidence type="ECO:0000313" key="5">
    <source>
        <dbReference type="Proteomes" id="UP000003856"/>
    </source>
</evidence>
<proteinExistence type="predicted"/>
<protein>
    <submittedName>
        <fullName evidence="4">Glycosyl transferase group 1</fullName>
    </submittedName>
</protein>
<dbReference type="RefSeq" id="WP_005793129.1">
    <property type="nucleotide sequence ID" value="NZ_ACQT01000006.1"/>
</dbReference>
<dbReference type="Pfam" id="PF00534">
    <property type="entry name" value="Glycos_transf_1"/>
    <property type="match status" value="1"/>
</dbReference>
<dbReference type="InterPro" id="IPR001173">
    <property type="entry name" value="Glyco_trans_2-like"/>
</dbReference>
<dbReference type="InterPro" id="IPR050194">
    <property type="entry name" value="Glycosyltransferase_grp1"/>
</dbReference>
<comment type="caution">
    <text evidence="4">The sequence shown here is derived from an EMBL/GenBank/DDBJ whole genome shotgun (WGS) entry which is preliminary data.</text>
</comment>
<dbReference type="PANTHER" id="PTHR45947">
    <property type="entry name" value="SULFOQUINOVOSYL TRANSFERASE SQD2"/>
    <property type="match status" value="1"/>
</dbReference>